<keyword evidence="2" id="KW-0406">Ion transport</keyword>
<sequence>DSTNIRTLLRIKKQNKGRDFAQEVIVDGGAIDSSRIISLLNESPENIMAKLQSTIYSDLIKEGFEGYIATESASLLEKLSDNYIMELMKGSKLFTFGPEKILSYIYAKETEIKVIRIIMVGKLNNIAEEVIRERLRDIYV</sequence>
<dbReference type="Proteomes" id="UP001288944">
    <property type="component" value="Unassembled WGS sequence"/>
</dbReference>
<dbReference type="AlphaFoldDB" id="A0AAW9KGZ2"/>
<evidence type="ECO:0000313" key="3">
    <source>
        <dbReference type="EMBL" id="MDZ7542627.1"/>
    </source>
</evidence>
<keyword evidence="1" id="KW-0813">Transport</keyword>
<dbReference type="PANTHER" id="PTHR38682">
    <property type="entry name" value="V-TYPE ATP SYNTHASE SUBUNIT C"/>
    <property type="match status" value="1"/>
</dbReference>
<dbReference type="InterPro" id="IPR002843">
    <property type="entry name" value="ATPase_V0-cplx_csu/dsu"/>
</dbReference>
<comment type="caution">
    <text evidence="3">The sequence shown here is derived from an EMBL/GenBank/DDBJ whole genome shotgun (WGS) entry which is preliminary data.</text>
</comment>
<dbReference type="Gene3D" id="1.10.132.50">
    <property type="entry name" value="ATP synthase (C/AC39) subunit, domain 3"/>
    <property type="match status" value="1"/>
</dbReference>
<dbReference type="GO" id="GO:0046961">
    <property type="term" value="F:proton-transporting ATPase activity, rotational mechanism"/>
    <property type="evidence" value="ECO:0007669"/>
    <property type="project" value="InterPro"/>
</dbReference>
<evidence type="ECO:0000256" key="2">
    <source>
        <dbReference type="ARBA" id="ARBA00023065"/>
    </source>
</evidence>
<organism evidence="3 4">
    <name type="scientific">Clostridium perfringens</name>
    <dbReference type="NCBI Taxonomy" id="1502"/>
    <lineage>
        <taxon>Bacteria</taxon>
        <taxon>Bacillati</taxon>
        <taxon>Bacillota</taxon>
        <taxon>Clostridia</taxon>
        <taxon>Eubacteriales</taxon>
        <taxon>Clostridiaceae</taxon>
        <taxon>Clostridium</taxon>
    </lineage>
</organism>
<dbReference type="EMBL" id="WNUR01000318">
    <property type="protein sequence ID" value="MDZ7542627.1"/>
    <property type="molecule type" value="Genomic_DNA"/>
</dbReference>
<dbReference type="InterPro" id="IPR036079">
    <property type="entry name" value="ATPase_csu/dsu_sf"/>
</dbReference>
<evidence type="ECO:0000313" key="4">
    <source>
        <dbReference type="Proteomes" id="UP001288944"/>
    </source>
</evidence>
<protein>
    <submittedName>
        <fullName evidence="3">V-type ATP synthase subunit C</fullName>
    </submittedName>
</protein>
<gene>
    <name evidence="3" type="ORF">GNF83_15745</name>
</gene>
<proteinExistence type="predicted"/>
<dbReference type="InterPro" id="IPR044911">
    <property type="entry name" value="V-type_ATPase_csu/dsu_dom_3"/>
</dbReference>
<evidence type="ECO:0000256" key="1">
    <source>
        <dbReference type="ARBA" id="ARBA00022448"/>
    </source>
</evidence>
<dbReference type="PANTHER" id="PTHR38682:SF1">
    <property type="entry name" value="V-TYPE ATP SYNTHASE SUBUNIT C"/>
    <property type="match status" value="1"/>
</dbReference>
<dbReference type="Pfam" id="PF01992">
    <property type="entry name" value="vATP-synt_AC39"/>
    <property type="match status" value="1"/>
</dbReference>
<dbReference type="SUPFAM" id="SSF103486">
    <property type="entry name" value="V-type ATP synthase subunit C"/>
    <property type="match status" value="1"/>
</dbReference>
<dbReference type="InterPro" id="IPR050873">
    <property type="entry name" value="V-ATPase_V0D/AC39_subunit"/>
</dbReference>
<feature type="non-terminal residue" evidence="3">
    <location>
        <position position="1"/>
    </location>
</feature>
<accession>A0AAW9KGZ2</accession>
<reference evidence="3" key="1">
    <citation type="submission" date="2019-11" db="EMBL/GenBank/DDBJ databases">
        <title>Characterization of Clostridium perfringens isolates from swine manure treated agricultural soils.</title>
        <authorList>
            <person name="Wushke S.T."/>
        </authorList>
    </citation>
    <scope>NUCLEOTIDE SEQUENCE</scope>
    <source>
        <strain evidence="3">X62</strain>
    </source>
</reference>
<name>A0AAW9KGZ2_CLOPF</name>